<dbReference type="Pfam" id="PF12499">
    <property type="entry name" value="DUF3707"/>
    <property type="match status" value="1"/>
</dbReference>
<reference evidence="4 5" key="1">
    <citation type="submission" date="2017-08" db="EMBL/GenBank/DDBJ databases">
        <title>Acidophilic green algal genome provides insights into adaptation to an acidic environment.</title>
        <authorList>
            <person name="Hirooka S."/>
            <person name="Hirose Y."/>
            <person name="Kanesaki Y."/>
            <person name="Higuchi S."/>
            <person name="Fujiwara T."/>
            <person name="Onuma R."/>
            <person name="Era A."/>
            <person name="Ohbayashi R."/>
            <person name="Uzuka A."/>
            <person name="Nozaki H."/>
            <person name="Yoshikawa H."/>
            <person name="Miyagishima S.Y."/>
        </authorList>
    </citation>
    <scope>NUCLEOTIDE SEQUENCE [LARGE SCALE GENOMIC DNA]</scope>
    <source>
        <strain evidence="4 5">NIES-2499</strain>
    </source>
</reference>
<keyword evidence="2" id="KW-0732">Signal</keyword>
<dbReference type="OrthoDB" id="531158at2759"/>
<dbReference type="InterPro" id="IPR051412">
    <property type="entry name" value="Formin_Homology_Diaphanous_sf"/>
</dbReference>
<dbReference type="PANTHER" id="PTHR45691">
    <property type="entry name" value="PROTEIN DIAPHANOUS"/>
    <property type="match status" value="1"/>
</dbReference>
<evidence type="ECO:0000313" key="5">
    <source>
        <dbReference type="Proteomes" id="UP000232323"/>
    </source>
</evidence>
<feature type="signal peptide" evidence="2">
    <location>
        <begin position="1"/>
        <end position="30"/>
    </location>
</feature>
<dbReference type="GO" id="GO:0005884">
    <property type="term" value="C:actin filament"/>
    <property type="evidence" value="ECO:0007669"/>
    <property type="project" value="TreeGrafter"/>
</dbReference>
<gene>
    <name evidence="4" type="ORF">CEUSTIGMA_g6066.t1</name>
</gene>
<sequence>MGGHERSFASSRIASLLLIGIAATFTGAQGQLDYGLSTASSGGNTAALTSFPFCSCTDYNCISSPYHLAFGGVTQNPTFTDICFNIVYVGCELDTKCCQLITNNLGKLEISVALTCAPQFLSATLNGRKVTTYFDTEFPTGRIRVTPLNLNVSRASGAQLCVQMKNGGCDSYSSLCANGDGTCMYATFESSQHVCCPICQQTYPPPPPAPLPPSPPSPSPPPPSPPPPLPPSPPPPSPPPSPSPPPPPLPPSPPPPPPPPP</sequence>
<dbReference type="InterPro" id="IPR024616">
    <property type="entry name" value="Pherophorin"/>
</dbReference>
<dbReference type="PRINTS" id="PR01217">
    <property type="entry name" value="PRICHEXTENSN"/>
</dbReference>
<dbReference type="EMBL" id="BEGY01000034">
    <property type="protein sequence ID" value="GAX78627.1"/>
    <property type="molecule type" value="Genomic_DNA"/>
</dbReference>
<dbReference type="Proteomes" id="UP000232323">
    <property type="component" value="Unassembled WGS sequence"/>
</dbReference>
<feature type="chain" id="PRO_5012829283" description="Pherophorin domain-containing protein" evidence="2">
    <location>
        <begin position="31"/>
        <end position="261"/>
    </location>
</feature>
<comment type="caution">
    <text evidence="4">The sequence shown here is derived from an EMBL/GenBank/DDBJ whole genome shotgun (WGS) entry which is preliminary data.</text>
</comment>
<name>A0A250X6D1_9CHLO</name>
<evidence type="ECO:0000313" key="4">
    <source>
        <dbReference type="EMBL" id="GAX78627.1"/>
    </source>
</evidence>
<dbReference type="PANTHER" id="PTHR45691:SF6">
    <property type="entry name" value="PROTEIN DIAPHANOUS"/>
    <property type="match status" value="1"/>
</dbReference>
<organism evidence="4 5">
    <name type="scientific">Chlamydomonas eustigma</name>
    <dbReference type="NCBI Taxonomy" id="1157962"/>
    <lineage>
        <taxon>Eukaryota</taxon>
        <taxon>Viridiplantae</taxon>
        <taxon>Chlorophyta</taxon>
        <taxon>core chlorophytes</taxon>
        <taxon>Chlorophyceae</taxon>
        <taxon>CS clade</taxon>
        <taxon>Chlamydomonadales</taxon>
        <taxon>Chlamydomonadaceae</taxon>
        <taxon>Chlamydomonas</taxon>
    </lineage>
</organism>
<evidence type="ECO:0000259" key="3">
    <source>
        <dbReference type="Pfam" id="PF12499"/>
    </source>
</evidence>
<evidence type="ECO:0000256" key="1">
    <source>
        <dbReference type="SAM" id="MobiDB-lite"/>
    </source>
</evidence>
<keyword evidence="5" id="KW-1185">Reference proteome</keyword>
<protein>
    <recommendedName>
        <fullName evidence="3">Pherophorin domain-containing protein</fullName>
    </recommendedName>
</protein>
<feature type="region of interest" description="Disordered" evidence="1">
    <location>
        <begin position="206"/>
        <end position="261"/>
    </location>
</feature>
<dbReference type="GO" id="GO:0030041">
    <property type="term" value="P:actin filament polymerization"/>
    <property type="evidence" value="ECO:0007669"/>
    <property type="project" value="TreeGrafter"/>
</dbReference>
<dbReference type="AlphaFoldDB" id="A0A250X6D1"/>
<feature type="non-terminal residue" evidence="4">
    <location>
        <position position="261"/>
    </location>
</feature>
<feature type="domain" description="Pherophorin" evidence="3">
    <location>
        <begin position="51"/>
        <end position="197"/>
    </location>
</feature>
<evidence type="ECO:0000256" key="2">
    <source>
        <dbReference type="SAM" id="SignalP"/>
    </source>
</evidence>
<proteinExistence type="predicted"/>
<accession>A0A250X6D1</accession>